<dbReference type="EnsemblBacteria" id="AAT75702">
    <property type="protein sequence ID" value="AAT75702"/>
    <property type="gene ID" value="Mfl345"/>
</dbReference>
<keyword evidence="2" id="KW-1185">Reference proteome</keyword>
<reference evidence="1 2" key="1">
    <citation type="submission" date="2004-06" db="EMBL/GenBank/DDBJ databases">
        <authorList>
            <person name="Birren B.W."/>
            <person name="Stange-Thomann N."/>
            <person name="Hafez N."/>
            <person name="DeCaprio D."/>
            <person name="Fisher S."/>
            <person name="Butler J."/>
            <person name="Elkins T."/>
            <person name="Kodira C.D."/>
            <person name="Major J."/>
            <person name="Wang S."/>
            <person name="Nicol R."/>
            <person name="Nusbaum C."/>
        </authorList>
    </citation>
    <scope>NUCLEOTIDE SEQUENCE [LARGE SCALE GENOMIC DNA]</scope>
    <source>
        <strain evidence="2">ATCC 33453 / NBRC 100688 / NCTC 11704 / L1</strain>
    </source>
</reference>
<evidence type="ECO:0000313" key="1">
    <source>
        <dbReference type="EMBL" id="AAT75702.1"/>
    </source>
</evidence>
<dbReference type="PaxDb" id="265311-Mfl345"/>
<organism evidence="1 2">
    <name type="scientific">Mesoplasma florum (strain ATCC 33453 / NBRC 100688 / NCTC 11704 / L1)</name>
    <name type="common">Acholeplasma florum</name>
    <dbReference type="NCBI Taxonomy" id="265311"/>
    <lineage>
        <taxon>Bacteria</taxon>
        <taxon>Bacillati</taxon>
        <taxon>Mycoplasmatota</taxon>
        <taxon>Mollicutes</taxon>
        <taxon>Entomoplasmatales</taxon>
        <taxon>Entomoplasmataceae</taxon>
        <taxon>Mesoplasma</taxon>
    </lineage>
</organism>
<name>Q6F1C1_MESFL</name>
<protein>
    <submittedName>
        <fullName evidence="1">Uncharacterized protein</fullName>
    </submittedName>
</protein>
<dbReference type="Proteomes" id="UP000006647">
    <property type="component" value="Chromosome"/>
</dbReference>
<gene>
    <name evidence="1" type="ordered locus">Mfl345</name>
</gene>
<evidence type="ECO:0000313" key="2">
    <source>
        <dbReference type="Proteomes" id="UP000006647"/>
    </source>
</evidence>
<accession>Q6F1C1</accession>
<dbReference type="KEGG" id="mfl:Mfl345"/>
<dbReference type="STRING" id="265311.Mfl345"/>
<dbReference type="HOGENOM" id="CLU_3185633_0_0_14"/>
<proteinExistence type="predicted"/>
<dbReference type="EMBL" id="AE017263">
    <property type="protein sequence ID" value="AAT75702.1"/>
    <property type="molecule type" value="Genomic_DNA"/>
</dbReference>
<sequence length="46" mass="5879">MIFFYYKKERQRQINSMKKEENKQILELNEFVKNNCSIFLFYNFFN</sequence>
<dbReference type="AlphaFoldDB" id="Q6F1C1"/>